<evidence type="ECO:0000256" key="1">
    <source>
        <dbReference type="ARBA" id="ARBA00010871"/>
    </source>
</evidence>
<sequence length="369" mass="39845">MASSPSSSCSGSSKTTSSEKVHVAVLFGGRSTEQKTSLQLAKDVIEALDRKRYHVAPIFVTPQGQWVLCPFMDDTIIVPSGDDGVQVALLPGGRGRWVAVKPNIRLSDFTLHILFPWSADILRSTAALDKTIARHSLKAAGLQVPRSIKLTGNDERTNPGVAFADAVDAGIDSLPVFIKPARSRSSAGSSKVSTWDDLAPALSKGYQYDRKLLAEEAIQGRHIQIGVLEDAKGQLMISRPGEVITAESRHLYTNGGNTHVGGNETVLEVPADMPKEVGARMKDAAAKAFRALDCNAMARVDFVLTEDMSFRVNELDIIPDFTKTSMFAKVMGASGVKYPEMIEQMIANGLARARGGWDTGMTQSQQEQT</sequence>
<dbReference type="GO" id="GO:0046872">
    <property type="term" value="F:metal ion binding"/>
    <property type="evidence" value="ECO:0007669"/>
    <property type="project" value="InterPro"/>
</dbReference>
<dbReference type="EMBL" id="MU853772">
    <property type="protein sequence ID" value="KAK3942627.1"/>
    <property type="molecule type" value="Genomic_DNA"/>
</dbReference>
<dbReference type="PANTHER" id="PTHR23132">
    <property type="entry name" value="D-ALANINE--D-ALANINE LIGASE"/>
    <property type="match status" value="1"/>
</dbReference>
<dbReference type="Gene3D" id="3.40.50.20">
    <property type="match status" value="1"/>
</dbReference>
<reference evidence="7" key="1">
    <citation type="journal article" date="2023" name="Mol. Phylogenet. Evol.">
        <title>Genome-scale phylogeny and comparative genomics of the fungal order Sordariales.</title>
        <authorList>
            <person name="Hensen N."/>
            <person name="Bonometti L."/>
            <person name="Westerberg I."/>
            <person name="Brannstrom I.O."/>
            <person name="Guillou S."/>
            <person name="Cros-Aarteil S."/>
            <person name="Calhoun S."/>
            <person name="Haridas S."/>
            <person name="Kuo A."/>
            <person name="Mondo S."/>
            <person name="Pangilinan J."/>
            <person name="Riley R."/>
            <person name="LaButti K."/>
            <person name="Andreopoulos B."/>
            <person name="Lipzen A."/>
            <person name="Chen C."/>
            <person name="Yan M."/>
            <person name="Daum C."/>
            <person name="Ng V."/>
            <person name="Clum A."/>
            <person name="Steindorff A."/>
            <person name="Ohm R.A."/>
            <person name="Martin F."/>
            <person name="Silar P."/>
            <person name="Natvig D.O."/>
            <person name="Lalanne C."/>
            <person name="Gautier V."/>
            <person name="Ament-Velasquez S.L."/>
            <person name="Kruys A."/>
            <person name="Hutchinson M.I."/>
            <person name="Powell A.J."/>
            <person name="Barry K."/>
            <person name="Miller A.N."/>
            <person name="Grigoriev I.V."/>
            <person name="Debuchy R."/>
            <person name="Gladieux P."/>
            <person name="Hiltunen Thoren M."/>
            <person name="Johannesson H."/>
        </authorList>
    </citation>
    <scope>NUCLEOTIDE SEQUENCE [LARGE SCALE GENOMIC DNA]</scope>
    <source>
        <strain evidence="7">CBS 340.73</strain>
    </source>
</reference>
<proteinExistence type="inferred from homology"/>
<keyword evidence="2 6" id="KW-0436">Ligase</keyword>
<feature type="domain" description="ATP-grasp" evidence="5">
    <location>
        <begin position="134"/>
        <end position="347"/>
    </location>
</feature>
<dbReference type="PANTHER" id="PTHR23132:SF25">
    <property type="entry name" value="D-ALANINE--D-ALANINE LIGASE A"/>
    <property type="match status" value="1"/>
</dbReference>
<name>A0AAN6NF97_9PEZI</name>
<dbReference type="InterPro" id="IPR013815">
    <property type="entry name" value="ATP_grasp_subdomain_1"/>
</dbReference>
<evidence type="ECO:0000259" key="5">
    <source>
        <dbReference type="PROSITE" id="PS50975"/>
    </source>
</evidence>
<evidence type="ECO:0000256" key="4">
    <source>
        <dbReference type="PROSITE-ProRule" id="PRU00409"/>
    </source>
</evidence>
<dbReference type="Gene3D" id="3.30.1490.20">
    <property type="entry name" value="ATP-grasp fold, A domain"/>
    <property type="match status" value="1"/>
</dbReference>
<dbReference type="InterPro" id="IPR011761">
    <property type="entry name" value="ATP-grasp"/>
</dbReference>
<dbReference type="Proteomes" id="UP001303473">
    <property type="component" value="Unassembled WGS sequence"/>
</dbReference>
<dbReference type="PROSITE" id="PS50975">
    <property type="entry name" value="ATP_GRASP"/>
    <property type="match status" value="1"/>
</dbReference>
<dbReference type="Gene3D" id="3.30.470.20">
    <property type="entry name" value="ATP-grasp fold, B domain"/>
    <property type="match status" value="1"/>
</dbReference>
<dbReference type="GO" id="GO:0005524">
    <property type="term" value="F:ATP binding"/>
    <property type="evidence" value="ECO:0007669"/>
    <property type="project" value="UniProtKB-UniRule"/>
</dbReference>
<keyword evidence="7" id="KW-1185">Reference proteome</keyword>
<dbReference type="GO" id="GO:0008716">
    <property type="term" value="F:D-alanine-D-alanine ligase activity"/>
    <property type="evidence" value="ECO:0007669"/>
    <property type="project" value="InterPro"/>
</dbReference>
<accession>A0AAN6NF97</accession>
<evidence type="ECO:0000313" key="7">
    <source>
        <dbReference type="Proteomes" id="UP001303473"/>
    </source>
</evidence>
<gene>
    <name evidence="6" type="ORF">QBC46DRAFT_406143</name>
</gene>
<organism evidence="6 7">
    <name type="scientific">Diplogelasinospora grovesii</name>
    <dbReference type="NCBI Taxonomy" id="303347"/>
    <lineage>
        <taxon>Eukaryota</taxon>
        <taxon>Fungi</taxon>
        <taxon>Dikarya</taxon>
        <taxon>Ascomycota</taxon>
        <taxon>Pezizomycotina</taxon>
        <taxon>Sordariomycetes</taxon>
        <taxon>Sordariomycetidae</taxon>
        <taxon>Sordariales</taxon>
        <taxon>Diplogelasinosporaceae</taxon>
        <taxon>Diplogelasinospora</taxon>
    </lineage>
</organism>
<keyword evidence="4" id="KW-0547">Nucleotide-binding</keyword>
<dbReference type="SUPFAM" id="SSF52440">
    <property type="entry name" value="PreATP-grasp domain"/>
    <property type="match status" value="1"/>
</dbReference>
<protein>
    <submittedName>
        <fullName evidence="6">D-alanine--D-alanine ligase</fullName>
    </submittedName>
</protein>
<keyword evidence="4" id="KW-0067">ATP-binding</keyword>
<evidence type="ECO:0000313" key="6">
    <source>
        <dbReference type="EMBL" id="KAK3942627.1"/>
    </source>
</evidence>
<evidence type="ECO:0000256" key="2">
    <source>
        <dbReference type="ARBA" id="ARBA00022598"/>
    </source>
</evidence>
<dbReference type="GO" id="GO:0005829">
    <property type="term" value="C:cytosol"/>
    <property type="evidence" value="ECO:0007669"/>
    <property type="project" value="TreeGrafter"/>
</dbReference>
<dbReference type="InterPro" id="IPR016185">
    <property type="entry name" value="PreATP-grasp_dom_sf"/>
</dbReference>
<comment type="caution">
    <text evidence="6">The sequence shown here is derived from an EMBL/GenBank/DDBJ whole genome shotgun (WGS) entry which is preliminary data.</text>
</comment>
<comment type="similarity">
    <text evidence="1">Belongs to the D-alanine--D-alanine ligase family.</text>
</comment>
<dbReference type="Pfam" id="PF07478">
    <property type="entry name" value="Dala_Dala_lig_C"/>
    <property type="match status" value="1"/>
</dbReference>
<keyword evidence="3" id="KW-0961">Cell wall biogenesis/degradation</keyword>
<evidence type="ECO:0000256" key="3">
    <source>
        <dbReference type="ARBA" id="ARBA00023316"/>
    </source>
</evidence>
<dbReference type="Pfam" id="PF01820">
    <property type="entry name" value="Dala_Dala_lig_N"/>
    <property type="match status" value="1"/>
</dbReference>
<dbReference type="GO" id="GO:0071555">
    <property type="term" value="P:cell wall organization"/>
    <property type="evidence" value="ECO:0007669"/>
    <property type="project" value="UniProtKB-KW"/>
</dbReference>
<dbReference type="InterPro" id="IPR011127">
    <property type="entry name" value="Dala_Dala_lig_N"/>
</dbReference>
<dbReference type="InterPro" id="IPR011095">
    <property type="entry name" value="Dala_Dala_lig_C"/>
</dbReference>
<dbReference type="AlphaFoldDB" id="A0AAN6NF97"/>
<dbReference type="SUPFAM" id="SSF56059">
    <property type="entry name" value="Glutathione synthetase ATP-binding domain-like"/>
    <property type="match status" value="1"/>
</dbReference>